<protein>
    <submittedName>
        <fullName evidence="6">Lipase</fullName>
    </submittedName>
</protein>
<evidence type="ECO:0000259" key="5">
    <source>
        <dbReference type="Pfam" id="PF03893"/>
    </source>
</evidence>
<dbReference type="GO" id="GO:0016042">
    <property type="term" value="P:lipid catabolic process"/>
    <property type="evidence" value="ECO:0007669"/>
    <property type="project" value="InterPro"/>
</dbReference>
<dbReference type="GO" id="GO:0072330">
    <property type="term" value="P:monocarboxylic acid biosynthetic process"/>
    <property type="evidence" value="ECO:0007669"/>
    <property type="project" value="UniProtKB-ARBA"/>
</dbReference>
<gene>
    <name evidence="6" type="ORF">N7458_012297</name>
</gene>
<comment type="caution">
    <text evidence="6">The sequence shown here is derived from an EMBL/GenBank/DDBJ whole genome shotgun (WGS) entry which is preliminary data.</text>
</comment>
<dbReference type="InterPro" id="IPR051299">
    <property type="entry name" value="AB_hydrolase_lip/est"/>
</dbReference>
<proteinExistence type="predicted"/>
<organism evidence="6 7">
    <name type="scientific">Penicillium daleae</name>
    <dbReference type="NCBI Taxonomy" id="63821"/>
    <lineage>
        <taxon>Eukaryota</taxon>
        <taxon>Fungi</taxon>
        <taxon>Dikarya</taxon>
        <taxon>Ascomycota</taxon>
        <taxon>Pezizomycotina</taxon>
        <taxon>Eurotiomycetes</taxon>
        <taxon>Eurotiomycetidae</taxon>
        <taxon>Eurotiales</taxon>
        <taxon>Aspergillaceae</taxon>
        <taxon>Penicillium</taxon>
    </lineage>
</organism>
<evidence type="ECO:0000313" key="6">
    <source>
        <dbReference type="EMBL" id="KAJ5433141.1"/>
    </source>
</evidence>
<dbReference type="GO" id="GO:0017000">
    <property type="term" value="P:antibiotic biosynthetic process"/>
    <property type="evidence" value="ECO:0007669"/>
    <property type="project" value="UniProtKB-ARBA"/>
</dbReference>
<dbReference type="EMBL" id="JAPVEA010000009">
    <property type="protein sequence ID" value="KAJ5433141.1"/>
    <property type="molecule type" value="Genomic_DNA"/>
</dbReference>
<feature type="domain" description="Mono-/di-acylglycerol lipase N-terminal" evidence="5">
    <location>
        <begin position="22"/>
        <end position="76"/>
    </location>
</feature>
<dbReference type="SUPFAM" id="SSF53474">
    <property type="entry name" value="alpha/beta-Hydrolases"/>
    <property type="match status" value="1"/>
</dbReference>
<name>A0AAD6FWV4_9EURO</name>
<dbReference type="Gene3D" id="3.40.50.1820">
    <property type="entry name" value="alpha/beta hydrolase"/>
    <property type="match status" value="1"/>
</dbReference>
<dbReference type="PANTHER" id="PTHR46640">
    <property type="entry name" value="TRIACYLGLYCEROL LIPASE, PUTATIVE (AFU_ORTHOLOGUE AFUA_6G06510)-RELATED"/>
    <property type="match status" value="1"/>
</dbReference>
<dbReference type="GeneID" id="81605922"/>
<evidence type="ECO:0000256" key="2">
    <source>
        <dbReference type="ARBA" id="ARBA00022801"/>
    </source>
</evidence>
<keyword evidence="7" id="KW-1185">Reference proteome</keyword>
<feature type="chain" id="PRO_5042251213" evidence="3">
    <location>
        <begin position="19"/>
        <end position="250"/>
    </location>
</feature>
<keyword evidence="1 3" id="KW-0732">Signal</keyword>
<dbReference type="RefSeq" id="XP_056760433.1">
    <property type="nucleotide sequence ID" value="XM_056915679.1"/>
</dbReference>
<evidence type="ECO:0000256" key="3">
    <source>
        <dbReference type="SAM" id="SignalP"/>
    </source>
</evidence>
<evidence type="ECO:0000256" key="1">
    <source>
        <dbReference type="ARBA" id="ARBA00022729"/>
    </source>
</evidence>
<reference evidence="6" key="2">
    <citation type="journal article" date="2023" name="IMA Fungus">
        <title>Comparative genomic study of the Penicillium genus elucidates a diverse pangenome and 15 lateral gene transfer events.</title>
        <authorList>
            <person name="Petersen C."/>
            <person name="Sorensen T."/>
            <person name="Nielsen M.R."/>
            <person name="Sondergaard T.E."/>
            <person name="Sorensen J.L."/>
            <person name="Fitzpatrick D.A."/>
            <person name="Frisvad J.C."/>
            <person name="Nielsen K.L."/>
        </authorList>
    </citation>
    <scope>NUCLEOTIDE SEQUENCE</scope>
    <source>
        <strain evidence="6">IBT 16125</strain>
    </source>
</reference>
<evidence type="ECO:0000259" key="4">
    <source>
        <dbReference type="Pfam" id="PF01764"/>
    </source>
</evidence>
<dbReference type="PANTHER" id="PTHR46640:SF1">
    <property type="entry name" value="FUNGAL LIPASE-LIKE DOMAIN-CONTAINING PROTEIN-RELATED"/>
    <property type="match status" value="1"/>
</dbReference>
<sequence length="250" mass="27212">MHLPLLSLLVAVTGLSNAAPSGLHTHILAAELAQFEFWVQYAAAAYCHYNFASKAGQKLTCWAGNCPDVEAADTSIAYDYSNTTTTDTSGHYLAFRGSYSARNWIADGEFPYTDPKLCDGCEAEIGFWSSWELAREEIIEFANAAVDANPDYELAVVGHSLAAAADLRGNGHPSAELYAYASPRVTNPALAQYITAQSNNYRFTHTNDPVPKLPILTMGYVRVSPEYYVTAPNNATVSANQVQVLWGEIN</sequence>
<dbReference type="GO" id="GO:0016787">
    <property type="term" value="F:hydrolase activity"/>
    <property type="evidence" value="ECO:0007669"/>
    <property type="project" value="UniProtKB-KW"/>
</dbReference>
<feature type="signal peptide" evidence="3">
    <location>
        <begin position="1"/>
        <end position="18"/>
    </location>
</feature>
<dbReference type="InterPro" id="IPR002921">
    <property type="entry name" value="Fungal_lipase-type"/>
</dbReference>
<dbReference type="Pfam" id="PF01764">
    <property type="entry name" value="Lipase_3"/>
    <property type="match status" value="1"/>
</dbReference>
<dbReference type="Proteomes" id="UP001213681">
    <property type="component" value="Unassembled WGS sequence"/>
</dbReference>
<reference evidence="6" key="1">
    <citation type="submission" date="2022-12" db="EMBL/GenBank/DDBJ databases">
        <authorList>
            <person name="Petersen C."/>
        </authorList>
    </citation>
    <scope>NUCLEOTIDE SEQUENCE</scope>
    <source>
        <strain evidence="6">IBT 16125</strain>
    </source>
</reference>
<feature type="domain" description="Fungal lipase-type" evidence="4">
    <location>
        <begin position="92"/>
        <end position="216"/>
    </location>
</feature>
<dbReference type="InterPro" id="IPR029058">
    <property type="entry name" value="AB_hydrolase_fold"/>
</dbReference>
<dbReference type="InterPro" id="IPR005592">
    <property type="entry name" value="Mono/diacylglycerol_lipase_N"/>
</dbReference>
<dbReference type="CDD" id="cd00519">
    <property type="entry name" value="Lipase_3"/>
    <property type="match status" value="1"/>
</dbReference>
<dbReference type="AlphaFoldDB" id="A0AAD6FWV4"/>
<accession>A0AAD6FWV4</accession>
<dbReference type="Pfam" id="PF03893">
    <property type="entry name" value="Lipase3_N"/>
    <property type="match status" value="1"/>
</dbReference>
<keyword evidence="2" id="KW-0378">Hydrolase</keyword>
<evidence type="ECO:0000313" key="7">
    <source>
        <dbReference type="Proteomes" id="UP001213681"/>
    </source>
</evidence>